<organism evidence="1 2">
    <name type="scientific">Desulfonema limicola</name>
    <dbReference type="NCBI Taxonomy" id="45656"/>
    <lineage>
        <taxon>Bacteria</taxon>
        <taxon>Pseudomonadati</taxon>
        <taxon>Thermodesulfobacteriota</taxon>
        <taxon>Desulfobacteria</taxon>
        <taxon>Desulfobacterales</taxon>
        <taxon>Desulfococcaceae</taxon>
        <taxon>Desulfonema</taxon>
    </lineage>
</organism>
<accession>A0A975GG45</accession>
<reference evidence="1" key="1">
    <citation type="journal article" date="2021" name="Microb. Physiol.">
        <title>Proteogenomic Insights into the Physiology of Marine, Sulfate-Reducing, Filamentous Desulfonema limicola and Desulfonema magnum.</title>
        <authorList>
            <person name="Schnaars V."/>
            <person name="Wohlbrand L."/>
            <person name="Scheve S."/>
            <person name="Hinrichs C."/>
            <person name="Reinhardt R."/>
            <person name="Rabus R."/>
        </authorList>
    </citation>
    <scope>NUCLEOTIDE SEQUENCE</scope>
    <source>
        <strain evidence="1">5ac10</strain>
    </source>
</reference>
<dbReference type="EMBL" id="CP061799">
    <property type="protein sequence ID" value="QTA79874.1"/>
    <property type="molecule type" value="Genomic_DNA"/>
</dbReference>
<protein>
    <submittedName>
        <fullName evidence="1">Uncharacterized protein</fullName>
    </submittedName>
</protein>
<dbReference type="Proteomes" id="UP000663720">
    <property type="component" value="Chromosome"/>
</dbReference>
<evidence type="ECO:0000313" key="2">
    <source>
        <dbReference type="Proteomes" id="UP000663720"/>
    </source>
</evidence>
<name>A0A975GG45_9BACT</name>
<dbReference type="KEGG" id="dli:dnl_21560"/>
<dbReference type="AlphaFoldDB" id="A0A975GG45"/>
<keyword evidence="2" id="KW-1185">Reference proteome</keyword>
<gene>
    <name evidence="1" type="ORF">dnl_21560</name>
</gene>
<proteinExistence type="predicted"/>
<dbReference type="RefSeq" id="WP_207691578.1">
    <property type="nucleotide sequence ID" value="NZ_CP061799.1"/>
</dbReference>
<sequence length="85" mass="9718">MNVRSSIKASGKHKITIPTLQSAIKILSRSDKFRLVQFILCELAEEESSSLLENGREYPIWSPYNAHDAAGILLKELDRNRVYEK</sequence>
<evidence type="ECO:0000313" key="1">
    <source>
        <dbReference type="EMBL" id="QTA79874.1"/>
    </source>
</evidence>